<keyword evidence="5" id="KW-0997">Cell inner membrane</keyword>
<dbReference type="Proteomes" id="UP000029577">
    <property type="component" value="Unassembled WGS sequence"/>
</dbReference>
<dbReference type="SUPFAM" id="SSF144083">
    <property type="entry name" value="Magnesium transport protein CorA, transmembrane region"/>
    <property type="match status" value="1"/>
</dbReference>
<proteinExistence type="inferred from homology"/>
<evidence type="ECO:0000256" key="10">
    <source>
        <dbReference type="ARBA" id="ARBA00023136"/>
    </source>
</evidence>
<evidence type="ECO:0000256" key="9">
    <source>
        <dbReference type="ARBA" id="ARBA00023065"/>
    </source>
</evidence>
<keyword evidence="7" id="KW-0862">Zinc</keyword>
<accession>A0A095TDC5</accession>
<dbReference type="PANTHER" id="PTHR46494:SF3">
    <property type="entry name" value="ZINC TRANSPORT PROTEIN ZNTB"/>
    <property type="match status" value="1"/>
</dbReference>
<feature type="transmembrane region" description="Helical" evidence="11">
    <location>
        <begin position="315"/>
        <end position="334"/>
    </location>
</feature>
<dbReference type="PANTHER" id="PTHR46494">
    <property type="entry name" value="CORA FAMILY METAL ION TRANSPORTER (EUROFUNG)"/>
    <property type="match status" value="1"/>
</dbReference>
<dbReference type="GO" id="GO:0015087">
    <property type="term" value="F:cobalt ion transmembrane transporter activity"/>
    <property type="evidence" value="ECO:0007669"/>
    <property type="project" value="TreeGrafter"/>
</dbReference>
<dbReference type="STRING" id="642227.HA49_04985"/>
<gene>
    <name evidence="12" type="ORF">HA49_04985</name>
</gene>
<evidence type="ECO:0000256" key="8">
    <source>
        <dbReference type="ARBA" id="ARBA00022989"/>
    </source>
</evidence>
<dbReference type="InterPro" id="IPR045863">
    <property type="entry name" value="CorA_TM1_TM2"/>
</dbReference>
<dbReference type="EMBL" id="JPKR02000004">
    <property type="protein sequence ID" value="KGD74682.1"/>
    <property type="molecule type" value="Genomic_DNA"/>
</dbReference>
<dbReference type="OrthoDB" id="9803484at2"/>
<dbReference type="SUPFAM" id="SSF143865">
    <property type="entry name" value="CorA soluble domain-like"/>
    <property type="match status" value="1"/>
</dbReference>
<dbReference type="GO" id="GO:0050897">
    <property type="term" value="F:cobalt ion binding"/>
    <property type="evidence" value="ECO:0007669"/>
    <property type="project" value="TreeGrafter"/>
</dbReference>
<comment type="subcellular location">
    <subcellularLocation>
        <location evidence="1">Cell membrane</location>
        <topology evidence="1">Multi-pass membrane protein</topology>
    </subcellularLocation>
</comment>
<evidence type="ECO:0000256" key="2">
    <source>
        <dbReference type="ARBA" id="ARBA00009765"/>
    </source>
</evidence>
<evidence type="ECO:0000256" key="1">
    <source>
        <dbReference type="ARBA" id="ARBA00004651"/>
    </source>
</evidence>
<dbReference type="InterPro" id="IPR045861">
    <property type="entry name" value="CorA_cytoplasmic_dom"/>
</dbReference>
<keyword evidence="3" id="KW-0813">Transport</keyword>
<evidence type="ECO:0000256" key="3">
    <source>
        <dbReference type="ARBA" id="ARBA00022448"/>
    </source>
</evidence>
<evidence type="ECO:0000256" key="4">
    <source>
        <dbReference type="ARBA" id="ARBA00022475"/>
    </source>
</evidence>
<sequence length="338" mass="38593">MLPGPFPRPTDFSEEVSGLMYGYYFSAGAAPERQTAEALVTLAQQPPTDQGFIWLHINLNHAAAGRWLRQHFLPDDDFLDEINATSSRTRIALQGDALFTVLNDVRLEHQGSQIDNATLWTWCRRGILITARYKPVSMIEKMVATLPGLGFSRAEEMLFWLLEIQENCLESIIRRASYDVYQIEERLFNSAMRHNRTILSKIRRSLLRVQSLLAPEPAALFRLLNRPPEWLADQQTRELREFSEEFSVGLNDLGNLMERIRLLQEEAGAQLMEQNNRTLYLLTIITVLALPINIVAGLFGMNVGGIPLASDHHGFFHLVALVVLFTLLACLWVYRRSR</sequence>
<keyword evidence="10 11" id="KW-0472">Membrane</keyword>
<dbReference type="Gene3D" id="3.30.460.20">
    <property type="entry name" value="CorA soluble domain-like"/>
    <property type="match status" value="1"/>
</dbReference>
<comment type="similarity">
    <text evidence="2">Belongs to the CorA metal ion transporter (MIT) (TC 1.A.35) family.</text>
</comment>
<keyword evidence="8 11" id="KW-1133">Transmembrane helix</keyword>
<dbReference type="AlphaFoldDB" id="A0A095TDC5"/>
<keyword evidence="13" id="KW-1185">Reference proteome</keyword>
<evidence type="ECO:0000313" key="12">
    <source>
        <dbReference type="EMBL" id="KGD74682.1"/>
    </source>
</evidence>
<dbReference type="Gene3D" id="1.20.58.340">
    <property type="entry name" value="Magnesium transport protein CorA, transmembrane region"/>
    <property type="match status" value="2"/>
</dbReference>
<evidence type="ECO:0000313" key="13">
    <source>
        <dbReference type="Proteomes" id="UP000029577"/>
    </source>
</evidence>
<comment type="caution">
    <text evidence="12">The sequence shown here is derived from an EMBL/GenBank/DDBJ whole genome shotgun (WGS) entry which is preliminary data.</text>
</comment>
<dbReference type="InterPro" id="IPR002523">
    <property type="entry name" value="MgTranspt_CorA/ZnTranspt_ZntB"/>
</dbReference>
<dbReference type="GO" id="GO:0000287">
    <property type="term" value="F:magnesium ion binding"/>
    <property type="evidence" value="ECO:0007669"/>
    <property type="project" value="TreeGrafter"/>
</dbReference>
<dbReference type="GO" id="GO:0015095">
    <property type="term" value="F:magnesium ion transmembrane transporter activity"/>
    <property type="evidence" value="ECO:0007669"/>
    <property type="project" value="TreeGrafter"/>
</dbReference>
<evidence type="ECO:0000256" key="11">
    <source>
        <dbReference type="SAM" id="Phobius"/>
    </source>
</evidence>
<organism evidence="12 13">
    <name type="scientific">Tatumella morbirosei</name>
    <dbReference type="NCBI Taxonomy" id="642227"/>
    <lineage>
        <taxon>Bacteria</taxon>
        <taxon>Pseudomonadati</taxon>
        <taxon>Pseudomonadota</taxon>
        <taxon>Gammaproteobacteria</taxon>
        <taxon>Enterobacterales</taxon>
        <taxon>Erwiniaceae</taxon>
        <taxon>Tatumella</taxon>
    </lineage>
</organism>
<dbReference type="GO" id="GO:0005886">
    <property type="term" value="C:plasma membrane"/>
    <property type="evidence" value="ECO:0007669"/>
    <property type="project" value="UniProtKB-SubCell"/>
</dbReference>
<feature type="transmembrane region" description="Helical" evidence="11">
    <location>
        <begin position="279"/>
        <end position="303"/>
    </location>
</feature>
<evidence type="ECO:0000256" key="6">
    <source>
        <dbReference type="ARBA" id="ARBA00022692"/>
    </source>
</evidence>
<keyword evidence="6 11" id="KW-0812">Transmembrane</keyword>
<protein>
    <submittedName>
        <fullName evidence="12">Magnesium transporter CorA</fullName>
    </submittedName>
</protein>
<keyword evidence="4" id="KW-1003">Cell membrane</keyword>
<dbReference type="Pfam" id="PF01544">
    <property type="entry name" value="CorA"/>
    <property type="match status" value="1"/>
</dbReference>
<dbReference type="eggNOG" id="COG0598">
    <property type="taxonomic scope" value="Bacteria"/>
</dbReference>
<evidence type="ECO:0000256" key="7">
    <source>
        <dbReference type="ARBA" id="ARBA00022833"/>
    </source>
</evidence>
<reference evidence="12" key="1">
    <citation type="submission" date="2014-12" db="EMBL/GenBank/DDBJ databases">
        <title>The draft genome of the Tatumella morbirosei type strain, LMG23360T isolated from pineapple rot.</title>
        <authorList>
            <person name="Smits T.H."/>
            <person name="Palmer M."/>
            <person name="Venter S.N."/>
            <person name="Duffy B."/>
            <person name="Steenkamp E.T."/>
            <person name="Chan W.Y."/>
            <person name="Coutinho T.A."/>
            <person name="Coetzee M.P."/>
            <person name="De Maayer P."/>
        </authorList>
    </citation>
    <scope>NUCLEOTIDE SEQUENCE [LARGE SCALE GENOMIC DNA]</scope>
    <source>
        <strain evidence="12">LMG 23360</strain>
    </source>
</reference>
<evidence type="ECO:0000256" key="5">
    <source>
        <dbReference type="ARBA" id="ARBA00022519"/>
    </source>
</evidence>
<keyword evidence="9" id="KW-0406">Ion transport</keyword>
<name>A0A095TDC5_9GAMM</name>
<dbReference type="RefSeq" id="WP_038017457.1">
    <property type="nucleotide sequence ID" value="NZ_JPKR02000004.1"/>
</dbReference>